<accession>A0ACA9M017</accession>
<sequence>MISMNQPIKLQYLRAFQERHNFYHFRLHGESGSADVDAIELNLPTIIRTTDKYDLHDIYNMDKT</sequence>
<organism evidence="1 2">
    <name type="scientific">Dentiscutata heterogama</name>
    <dbReference type="NCBI Taxonomy" id="1316150"/>
    <lineage>
        <taxon>Eukaryota</taxon>
        <taxon>Fungi</taxon>
        <taxon>Fungi incertae sedis</taxon>
        <taxon>Mucoromycota</taxon>
        <taxon>Glomeromycotina</taxon>
        <taxon>Glomeromycetes</taxon>
        <taxon>Diversisporales</taxon>
        <taxon>Gigasporaceae</taxon>
        <taxon>Dentiscutata</taxon>
    </lineage>
</organism>
<dbReference type="EMBL" id="CAJVPU010006436">
    <property type="protein sequence ID" value="CAG8561136.1"/>
    <property type="molecule type" value="Genomic_DNA"/>
</dbReference>
<protein>
    <submittedName>
        <fullName evidence="1">16871_t:CDS:1</fullName>
    </submittedName>
</protein>
<gene>
    <name evidence="1" type="ORF">DHETER_LOCUS5650</name>
</gene>
<reference evidence="1" key="1">
    <citation type="submission" date="2021-06" db="EMBL/GenBank/DDBJ databases">
        <authorList>
            <person name="Kallberg Y."/>
            <person name="Tangrot J."/>
            <person name="Rosling A."/>
        </authorList>
    </citation>
    <scope>NUCLEOTIDE SEQUENCE</scope>
    <source>
        <strain evidence="1">IL203A</strain>
    </source>
</reference>
<evidence type="ECO:0000313" key="2">
    <source>
        <dbReference type="Proteomes" id="UP000789702"/>
    </source>
</evidence>
<evidence type="ECO:0000313" key="1">
    <source>
        <dbReference type="EMBL" id="CAG8561136.1"/>
    </source>
</evidence>
<keyword evidence="2" id="KW-1185">Reference proteome</keyword>
<dbReference type="Proteomes" id="UP000789702">
    <property type="component" value="Unassembled WGS sequence"/>
</dbReference>
<name>A0ACA9M017_9GLOM</name>
<feature type="non-terminal residue" evidence="1">
    <location>
        <position position="64"/>
    </location>
</feature>
<comment type="caution">
    <text evidence="1">The sequence shown here is derived from an EMBL/GenBank/DDBJ whole genome shotgun (WGS) entry which is preliminary data.</text>
</comment>
<proteinExistence type="predicted"/>